<dbReference type="FunFam" id="3.10.110.10:FF:000060">
    <property type="entry name" value="Ubiquitin conjugating enzyme (UbcB)"/>
    <property type="match status" value="1"/>
</dbReference>
<feature type="domain" description="F-box" evidence="8">
    <location>
        <begin position="181"/>
        <end position="230"/>
    </location>
</feature>
<keyword evidence="3" id="KW-0547">Nucleotide-binding</keyword>
<reference evidence="10" key="1">
    <citation type="submission" date="2025-08" db="UniProtKB">
        <authorList>
            <consortium name="RefSeq"/>
        </authorList>
    </citation>
    <scope>IDENTIFICATION</scope>
    <source>
        <tissue evidence="10">Entire body</tissue>
    </source>
</reference>
<dbReference type="EC" id="2.3.2.23" evidence="1"/>
<dbReference type="SMART" id="SM00212">
    <property type="entry name" value="UBCc"/>
    <property type="match status" value="1"/>
</dbReference>
<dbReference type="GO" id="GO:0061631">
    <property type="term" value="F:ubiquitin conjugating enzyme activity"/>
    <property type="evidence" value="ECO:0007669"/>
    <property type="project" value="UniProtKB-EC"/>
</dbReference>
<evidence type="ECO:0000313" key="9">
    <source>
        <dbReference type="Proteomes" id="UP000192223"/>
    </source>
</evidence>
<evidence type="ECO:0000256" key="6">
    <source>
        <dbReference type="SAM" id="MobiDB-lite"/>
    </source>
</evidence>
<feature type="domain" description="UBC core" evidence="7">
    <location>
        <begin position="280"/>
        <end position="433"/>
    </location>
</feature>
<dbReference type="KEGG" id="apln:108740507"/>
<dbReference type="InterPro" id="IPR001810">
    <property type="entry name" value="F-box_dom"/>
</dbReference>
<dbReference type="SUPFAM" id="SSF54495">
    <property type="entry name" value="UBC-like"/>
    <property type="match status" value="1"/>
</dbReference>
<dbReference type="Proteomes" id="UP000192223">
    <property type="component" value="Unplaced"/>
</dbReference>
<dbReference type="PROSITE" id="PS50181">
    <property type="entry name" value="FBOX"/>
    <property type="match status" value="1"/>
</dbReference>
<dbReference type="STRING" id="224129.A0A1W4XDB0"/>
<dbReference type="GO" id="GO:0005524">
    <property type="term" value="F:ATP binding"/>
    <property type="evidence" value="ECO:0007669"/>
    <property type="project" value="UniProtKB-KW"/>
</dbReference>
<dbReference type="GeneID" id="108740507"/>
<keyword evidence="9" id="KW-1185">Reference proteome</keyword>
<dbReference type="Pfam" id="PF00646">
    <property type="entry name" value="F-box"/>
    <property type="match status" value="1"/>
</dbReference>
<evidence type="ECO:0000256" key="3">
    <source>
        <dbReference type="ARBA" id="ARBA00022741"/>
    </source>
</evidence>
<evidence type="ECO:0000259" key="8">
    <source>
        <dbReference type="PROSITE" id="PS50181"/>
    </source>
</evidence>
<evidence type="ECO:0000256" key="1">
    <source>
        <dbReference type="ARBA" id="ARBA00012486"/>
    </source>
</evidence>
<sequence length="439" mass="50981">MELGREFLDELNVEHVMKQIHHILFSFNIEENLHFLKNYNNNYYEQNSEDNQNVISVWSDIDCEKALSSLDKQQPLDLFNYENPSCYICNGYYGPSFDEPTCATCHAFLYPNVAPDHPLTIVNGYSDDDSDSGNDEPADNLFRPNAFNSANEEPKFPMAKVEAEDLAQNLKKLSSVDHRIDVNLEDLPPEVLSQTLKYLDDISLWCFSQVNSRFEDIVLMQFRPNIWSRFVRIRWPLLYVEKDERDWYNLYSSLMKSTCCLKCVKQMAAQQSPAGEENSWRNNRLKSEQRNLRLDPLDGINAMPLDFMSCHWLASIQGPAGSPYEGGLFFLYIQIPHSYPMTPPMVRFLTKILHPNISRHGDIGIDSIHHNWSLALTLSKILLSIQSLLTDPFCDVSLGLLQICMEPEIAEMYEKDRDGFEEQARMWTWKYAMHDLRPF</sequence>
<organism evidence="9 10">
    <name type="scientific">Agrilus planipennis</name>
    <name type="common">Emerald ash borer</name>
    <name type="synonym">Agrilus marcopoli</name>
    <dbReference type="NCBI Taxonomy" id="224129"/>
    <lineage>
        <taxon>Eukaryota</taxon>
        <taxon>Metazoa</taxon>
        <taxon>Ecdysozoa</taxon>
        <taxon>Arthropoda</taxon>
        <taxon>Hexapoda</taxon>
        <taxon>Insecta</taxon>
        <taxon>Pterygota</taxon>
        <taxon>Neoptera</taxon>
        <taxon>Endopterygota</taxon>
        <taxon>Coleoptera</taxon>
        <taxon>Polyphaga</taxon>
        <taxon>Elateriformia</taxon>
        <taxon>Buprestoidea</taxon>
        <taxon>Buprestidae</taxon>
        <taxon>Agrilinae</taxon>
        <taxon>Agrilus</taxon>
    </lineage>
</organism>
<dbReference type="FunCoup" id="A0A1W4XDB0">
    <property type="interactions" value="27"/>
</dbReference>
<gene>
    <name evidence="10" type="primary">LOC108740507</name>
</gene>
<feature type="compositionally biased region" description="Acidic residues" evidence="6">
    <location>
        <begin position="126"/>
        <end position="138"/>
    </location>
</feature>
<keyword evidence="2" id="KW-0808">Transferase</keyword>
<evidence type="ECO:0000259" key="7">
    <source>
        <dbReference type="PROSITE" id="PS50127"/>
    </source>
</evidence>
<accession>A0A1W4XDB0</accession>
<dbReference type="RefSeq" id="XP_018330335.1">
    <property type="nucleotide sequence ID" value="XM_018474833.2"/>
</dbReference>
<proteinExistence type="predicted"/>
<dbReference type="AlphaFoldDB" id="A0A1W4XDB0"/>
<dbReference type="SUPFAM" id="SSF81383">
    <property type="entry name" value="F-box domain"/>
    <property type="match status" value="1"/>
</dbReference>
<keyword evidence="5" id="KW-0067">ATP-binding</keyword>
<dbReference type="PANTHER" id="PTHR24068">
    <property type="entry name" value="UBIQUITIN-CONJUGATING ENZYME E2"/>
    <property type="match status" value="1"/>
</dbReference>
<dbReference type="OrthoDB" id="9973183at2759"/>
<evidence type="ECO:0000313" key="10">
    <source>
        <dbReference type="RefSeq" id="XP_018330335.1"/>
    </source>
</evidence>
<keyword evidence="4" id="KW-0833">Ubl conjugation pathway</keyword>
<feature type="region of interest" description="Disordered" evidence="6">
    <location>
        <begin position="121"/>
        <end position="144"/>
    </location>
</feature>
<dbReference type="InterPro" id="IPR000608">
    <property type="entry name" value="UBC"/>
</dbReference>
<dbReference type="CDD" id="cd23826">
    <property type="entry name" value="UEV_Morgue-like"/>
    <property type="match status" value="1"/>
</dbReference>
<dbReference type="InParanoid" id="A0A1W4XDB0"/>
<protein>
    <recommendedName>
        <fullName evidence="1">E2 ubiquitin-conjugating enzyme</fullName>
        <ecNumber evidence="1">2.3.2.23</ecNumber>
    </recommendedName>
</protein>
<evidence type="ECO:0000256" key="5">
    <source>
        <dbReference type="ARBA" id="ARBA00022840"/>
    </source>
</evidence>
<evidence type="ECO:0000256" key="4">
    <source>
        <dbReference type="ARBA" id="ARBA00022786"/>
    </source>
</evidence>
<dbReference type="InterPro" id="IPR016135">
    <property type="entry name" value="UBQ-conjugating_enzyme/RWD"/>
</dbReference>
<dbReference type="Gene3D" id="3.10.110.10">
    <property type="entry name" value="Ubiquitin Conjugating Enzyme"/>
    <property type="match status" value="1"/>
</dbReference>
<dbReference type="CTD" id="33648"/>
<name>A0A1W4XDB0_AGRPL</name>
<dbReference type="InterPro" id="IPR036047">
    <property type="entry name" value="F-box-like_dom_sf"/>
</dbReference>
<dbReference type="Pfam" id="PF00179">
    <property type="entry name" value="UQ_con"/>
    <property type="match status" value="1"/>
</dbReference>
<evidence type="ECO:0000256" key="2">
    <source>
        <dbReference type="ARBA" id="ARBA00022679"/>
    </source>
</evidence>
<dbReference type="PROSITE" id="PS50127">
    <property type="entry name" value="UBC_2"/>
    <property type="match status" value="1"/>
</dbReference>